<keyword evidence="7" id="KW-1185">Reference proteome</keyword>
<dbReference type="SUPFAM" id="SSF56349">
    <property type="entry name" value="DNA breaking-rejoining enzymes"/>
    <property type="match status" value="1"/>
</dbReference>
<dbReference type="EMBL" id="RPEM01000001">
    <property type="protein sequence ID" value="TGD45459.1"/>
    <property type="molecule type" value="Genomic_DNA"/>
</dbReference>
<dbReference type="PANTHER" id="PTHR30349">
    <property type="entry name" value="PHAGE INTEGRASE-RELATED"/>
    <property type="match status" value="1"/>
</dbReference>
<dbReference type="InterPro" id="IPR013762">
    <property type="entry name" value="Integrase-like_cat_sf"/>
</dbReference>
<proteinExistence type="inferred from homology"/>
<protein>
    <submittedName>
        <fullName evidence="6">Integrase</fullName>
    </submittedName>
</protein>
<evidence type="ECO:0000256" key="1">
    <source>
        <dbReference type="ARBA" id="ARBA00008857"/>
    </source>
</evidence>
<gene>
    <name evidence="6" type="ORF">EEB11_00395</name>
</gene>
<evidence type="ECO:0000256" key="4">
    <source>
        <dbReference type="ARBA" id="ARBA00023172"/>
    </source>
</evidence>
<evidence type="ECO:0000256" key="2">
    <source>
        <dbReference type="ARBA" id="ARBA00022908"/>
    </source>
</evidence>
<keyword evidence="4" id="KW-0233">DNA recombination</keyword>
<sequence length="410" mass="46044">MRIQYAYLKQQTWLYRRNYPKELQPILGQAYKQSLKTGDARVAKARAAEVNAKYEEIVTKAKAGGAIEKPEPVRIVAPAFQQVTIVGRVSVAELGKQYLNRRSNELQYGGFKSVRFSVGLFISLYGRRPIGAVTRDDAKAFTRKVAQLGKHVGKSCKTKNYSMERLLALSEGERISPQTQKRIVSQVGHFMAWTVYESHLASNPFEAVRVEGRAKPQHFEALTDEEVLHLLNLQDPKIGVALRFCLLSGMRAGEAVGLVRDDLIWKGNLGWFAWIRANEVRKLKTDAAERIVPLHSDLTPLLADLPGTGRLFPGLSVNMVTKRFSVMREQLPIQRQGVVFHSSRKWFVTQCERAGVPEHFTASIVGHQSARSENRMTYGIYSAGISDEQKREIVEKVGLPVKRSKLAVSA</sequence>
<evidence type="ECO:0000256" key="3">
    <source>
        <dbReference type="ARBA" id="ARBA00023125"/>
    </source>
</evidence>
<evidence type="ECO:0000313" key="6">
    <source>
        <dbReference type="EMBL" id="TGD45459.1"/>
    </source>
</evidence>
<dbReference type="Proteomes" id="UP000297741">
    <property type="component" value="Unassembled WGS sequence"/>
</dbReference>
<reference evidence="6 7" key="1">
    <citation type="submission" date="2018-11" db="EMBL/GenBank/DDBJ databases">
        <title>Tabrizicola sp. isolated from sediment of alpine lake.</title>
        <authorList>
            <person name="Liu Z."/>
        </authorList>
    </citation>
    <scope>NUCLEOTIDE SEQUENCE [LARGE SCALE GENOMIC DNA]</scope>
    <source>
        <strain evidence="6 7">DRYC-M-16</strain>
    </source>
</reference>
<dbReference type="Pfam" id="PF20172">
    <property type="entry name" value="DUF6538"/>
    <property type="match status" value="1"/>
</dbReference>
<evidence type="ECO:0000259" key="5">
    <source>
        <dbReference type="PROSITE" id="PS51898"/>
    </source>
</evidence>
<keyword evidence="3" id="KW-0238">DNA-binding</keyword>
<feature type="domain" description="Tyr recombinase" evidence="5">
    <location>
        <begin position="217"/>
        <end position="395"/>
    </location>
</feature>
<dbReference type="Gene3D" id="1.10.443.10">
    <property type="entry name" value="Intergrase catalytic core"/>
    <property type="match status" value="1"/>
</dbReference>
<comment type="caution">
    <text evidence="6">The sequence shown here is derived from an EMBL/GenBank/DDBJ whole genome shotgun (WGS) entry which is preliminary data.</text>
</comment>
<organism evidence="6 7">
    <name type="scientific">Pseudotabrizicola sediminis</name>
    <dbReference type="NCBI Taxonomy" id="2486418"/>
    <lineage>
        <taxon>Bacteria</taxon>
        <taxon>Pseudomonadati</taxon>
        <taxon>Pseudomonadota</taxon>
        <taxon>Alphaproteobacteria</taxon>
        <taxon>Rhodobacterales</taxon>
        <taxon>Paracoccaceae</taxon>
        <taxon>Pseudotabrizicola</taxon>
    </lineage>
</organism>
<dbReference type="InterPro" id="IPR011010">
    <property type="entry name" value="DNA_brk_join_enz"/>
</dbReference>
<accession>A0ABY2KRP5</accession>
<comment type="similarity">
    <text evidence="1">Belongs to the 'phage' integrase family.</text>
</comment>
<dbReference type="PANTHER" id="PTHR30349:SF41">
    <property type="entry name" value="INTEGRASE_RECOMBINASE PROTEIN MJ0367-RELATED"/>
    <property type="match status" value="1"/>
</dbReference>
<dbReference type="InterPro" id="IPR046668">
    <property type="entry name" value="DUF6538"/>
</dbReference>
<dbReference type="PROSITE" id="PS51898">
    <property type="entry name" value="TYR_RECOMBINASE"/>
    <property type="match status" value="1"/>
</dbReference>
<evidence type="ECO:0000313" key="7">
    <source>
        <dbReference type="Proteomes" id="UP000297741"/>
    </source>
</evidence>
<name>A0ABY2KRP5_9RHOB</name>
<dbReference type="InterPro" id="IPR010998">
    <property type="entry name" value="Integrase_recombinase_N"/>
</dbReference>
<dbReference type="Pfam" id="PF00589">
    <property type="entry name" value="Phage_integrase"/>
    <property type="match status" value="1"/>
</dbReference>
<keyword evidence="2" id="KW-0229">DNA integration</keyword>
<dbReference type="InterPro" id="IPR002104">
    <property type="entry name" value="Integrase_catalytic"/>
</dbReference>
<dbReference type="Gene3D" id="1.10.150.130">
    <property type="match status" value="1"/>
</dbReference>
<dbReference type="InterPro" id="IPR050090">
    <property type="entry name" value="Tyrosine_recombinase_XerCD"/>
</dbReference>